<evidence type="ECO:0000259" key="1">
    <source>
        <dbReference type="Pfam" id="PF07510"/>
    </source>
</evidence>
<dbReference type="PANTHER" id="PTHR24094:SF15">
    <property type="entry name" value="AMP-DEPENDENT SYNTHETASE_LIGASE DOMAIN-CONTAINING PROTEIN-RELATED"/>
    <property type="match status" value="1"/>
</dbReference>
<accession>A0A6J6GVY7</accession>
<proteinExistence type="predicted"/>
<organism evidence="2">
    <name type="scientific">freshwater metagenome</name>
    <dbReference type="NCBI Taxonomy" id="449393"/>
    <lineage>
        <taxon>unclassified sequences</taxon>
        <taxon>metagenomes</taxon>
        <taxon>ecological metagenomes</taxon>
    </lineage>
</organism>
<name>A0A6J6GVY7_9ZZZZ</name>
<sequence length="175" mass="19482">MAAHTGYSRAKFSSGWGSIAQGDRTCDLRNYILTRDLTKITRKAYDWCLVATGDLKDPYTGKLIHFVRGVKTSNAVQIDHVVALSNAWGTGAQRISETSRYQLANDPLNLLAVDGPTNSSKSDKDASLFLPRVGYQCKYVARQLAVKKRYKLWVTSPEKSAMLRVLNTCPKQNLP</sequence>
<reference evidence="2" key="1">
    <citation type="submission" date="2020-05" db="EMBL/GenBank/DDBJ databases">
        <authorList>
            <person name="Chiriac C."/>
            <person name="Salcher M."/>
            <person name="Ghai R."/>
            <person name="Kavagutti S V."/>
        </authorList>
    </citation>
    <scope>NUCLEOTIDE SEQUENCE</scope>
</reference>
<dbReference type="EMBL" id="CAEZUR010000016">
    <property type="protein sequence ID" value="CAB4603115.1"/>
    <property type="molecule type" value="Genomic_DNA"/>
</dbReference>
<dbReference type="Pfam" id="PF07510">
    <property type="entry name" value="GmrSD_C"/>
    <property type="match status" value="1"/>
</dbReference>
<dbReference type="InterPro" id="IPR011089">
    <property type="entry name" value="GmrSD_C"/>
</dbReference>
<protein>
    <submittedName>
        <fullName evidence="2">Unannotated protein</fullName>
    </submittedName>
</protein>
<dbReference type="AlphaFoldDB" id="A0A6J6GVY7"/>
<evidence type="ECO:0000313" key="2">
    <source>
        <dbReference type="EMBL" id="CAB4603115.1"/>
    </source>
</evidence>
<dbReference type="PANTHER" id="PTHR24094">
    <property type="entry name" value="SECRETED PROTEIN"/>
    <property type="match status" value="1"/>
</dbReference>
<gene>
    <name evidence="2" type="ORF">UFOPK1843_00305</name>
</gene>
<feature type="domain" description="GmrSD restriction endonucleases C-terminal" evidence="1">
    <location>
        <begin position="32"/>
        <end position="165"/>
    </location>
</feature>